<dbReference type="PANTHER" id="PTHR48070">
    <property type="entry name" value="ESTERASE OVCA2"/>
    <property type="match status" value="1"/>
</dbReference>
<sequence>MSDAPTRPKPLIACFHGGGSNASIYEIQCSFLISLLADTFSLEFFEGPFTRSAGPGVLPAFEGYSPYKSWFHPETSAEDGGGFDDKGSDGLSRVLGLMEERLKQRQRDGRAKPGSKEEWVGVMGFSQGSRVVGGLLLDQQRREQTLRDTKVGTTWSGIKLRFGVCCMGGGAPMEGEVGFKMENPDTVIRIPTLHLHGLKDEYLPLGRDQLAKYYDPMTATLYEINYHHAMPWVKAESEELARRIKELYDKTKVEKSG</sequence>
<dbReference type="SUPFAM" id="SSF53474">
    <property type="entry name" value="alpha/beta-Hydrolases"/>
    <property type="match status" value="1"/>
</dbReference>
<keyword evidence="4" id="KW-1185">Reference proteome</keyword>
<evidence type="ECO:0000313" key="3">
    <source>
        <dbReference type="EMBL" id="KAL2841679.1"/>
    </source>
</evidence>
<protein>
    <submittedName>
        <fullName evidence="3">Serine hydrolase FSH</fullName>
    </submittedName>
</protein>
<evidence type="ECO:0000313" key="4">
    <source>
        <dbReference type="Proteomes" id="UP001610446"/>
    </source>
</evidence>
<organism evidence="3 4">
    <name type="scientific">Aspergillus pseudoustus</name>
    <dbReference type="NCBI Taxonomy" id="1810923"/>
    <lineage>
        <taxon>Eukaryota</taxon>
        <taxon>Fungi</taxon>
        <taxon>Dikarya</taxon>
        <taxon>Ascomycota</taxon>
        <taxon>Pezizomycotina</taxon>
        <taxon>Eurotiomycetes</taxon>
        <taxon>Eurotiomycetidae</taxon>
        <taxon>Eurotiales</taxon>
        <taxon>Aspergillaceae</taxon>
        <taxon>Aspergillus</taxon>
        <taxon>Aspergillus subgen. Nidulantes</taxon>
    </lineage>
</organism>
<reference evidence="3 4" key="1">
    <citation type="submission" date="2024-07" db="EMBL/GenBank/DDBJ databases">
        <title>Section-level genome sequencing and comparative genomics of Aspergillus sections Usti and Cavernicolus.</title>
        <authorList>
            <consortium name="Lawrence Berkeley National Laboratory"/>
            <person name="Nybo J.L."/>
            <person name="Vesth T.C."/>
            <person name="Theobald S."/>
            <person name="Frisvad J.C."/>
            <person name="Larsen T.O."/>
            <person name="Kjaerboelling I."/>
            <person name="Rothschild-Mancinelli K."/>
            <person name="Lyhne E.K."/>
            <person name="Kogle M.E."/>
            <person name="Barry K."/>
            <person name="Clum A."/>
            <person name="Na H."/>
            <person name="Ledsgaard L."/>
            <person name="Lin J."/>
            <person name="Lipzen A."/>
            <person name="Kuo A."/>
            <person name="Riley R."/>
            <person name="Mondo S."/>
            <person name="Labutti K."/>
            <person name="Haridas S."/>
            <person name="Pangalinan J."/>
            <person name="Salamov A.A."/>
            <person name="Simmons B.A."/>
            <person name="Magnuson J.K."/>
            <person name="Chen J."/>
            <person name="Drula E."/>
            <person name="Henrissat B."/>
            <person name="Wiebenga A."/>
            <person name="Lubbers R.J."/>
            <person name="Gomes A.C."/>
            <person name="Makela M.R."/>
            <person name="Stajich J."/>
            <person name="Grigoriev I.V."/>
            <person name="Mortensen U.H."/>
            <person name="De Vries R.P."/>
            <person name="Baker S.E."/>
            <person name="Andersen M.R."/>
        </authorList>
    </citation>
    <scope>NUCLEOTIDE SEQUENCE [LARGE SCALE GENOMIC DNA]</scope>
    <source>
        <strain evidence="3 4">CBS 123904</strain>
    </source>
</reference>
<comment type="caution">
    <text evidence="3">The sequence shown here is derived from an EMBL/GenBank/DDBJ whole genome shotgun (WGS) entry which is preliminary data.</text>
</comment>
<evidence type="ECO:0000256" key="1">
    <source>
        <dbReference type="ARBA" id="ARBA00022801"/>
    </source>
</evidence>
<proteinExistence type="predicted"/>
<dbReference type="Proteomes" id="UP001610446">
    <property type="component" value="Unassembled WGS sequence"/>
</dbReference>
<dbReference type="GO" id="GO:0016787">
    <property type="term" value="F:hydrolase activity"/>
    <property type="evidence" value="ECO:0007669"/>
    <property type="project" value="UniProtKB-KW"/>
</dbReference>
<dbReference type="InterPro" id="IPR005645">
    <property type="entry name" value="FSH-like_dom"/>
</dbReference>
<dbReference type="Gene3D" id="3.40.50.1820">
    <property type="entry name" value="alpha/beta hydrolase"/>
    <property type="match status" value="1"/>
</dbReference>
<name>A0ABR4JPZ6_9EURO</name>
<feature type="domain" description="Serine hydrolase" evidence="2">
    <location>
        <begin position="10"/>
        <end position="236"/>
    </location>
</feature>
<dbReference type="EMBL" id="JBFXLU010000107">
    <property type="protein sequence ID" value="KAL2841679.1"/>
    <property type="molecule type" value="Genomic_DNA"/>
</dbReference>
<accession>A0ABR4JPZ6</accession>
<keyword evidence="1 3" id="KW-0378">Hydrolase</keyword>
<dbReference type="Pfam" id="PF03959">
    <property type="entry name" value="FSH1"/>
    <property type="match status" value="1"/>
</dbReference>
<gene>
    <name evidence="3" type="ORF">BJY01DRAFT_249439</name>
</gene>
<dbReference type="InterPro" id="IPR029058">
    <property type="entry name" value="AB_hydrolase_fold"/>
</dbReference>
<dbReference type="PANTHER" id="PTHR48070:SF1">
    <property type="entry name" value="SERINE HYDROLASE FSH DOMAIN-CONTAINING PROTEIN"/>
    <property type="match status" value="1"/>
</dbReference>
<evidence type="ECO:0000259" key="2">
    <source>
        <dbReference type="Pfam" id="PF03959"/>
    </source>
</evidence>
<dbReference type="InterPro" id="IPR050593">
    <property type="entry name" value="LovG"/>
</dbReference>